<evidence type="ECO:0000256" key="1">
    <source>
        <dbReference type="ARBA" id="ARBA00009437"/>
    </source>
</evidence>
<feature type="compositionally biased region" description="Low complexity" evidence="5">
    <location>
        <begin position="120"/>
        <end position="152"/>
    </location>
</feature>
<dbReference type="Gene3D" id="3.40.190.290">
    <property type="match status" value="1"/>
</dbReference>
<evidence type="ECO:0000259" key="6">
    <source>
        <dbReference type="Pfam" id="PF03466"/>
    </source>
</evidence>
<gene>
    <name evidence="7" type="ORF">SHKM778_54080</name>
</gene>
<dbReference type="PANTHER" id="PTHR30346:SF29">
    <property type="entry name" value="LYSR SUBSTRATE-BINDING"/>
    <property type="match status" value="1"/>
</dbReference>
<organism evidence="7">
    <name type="scientific">Streptomyces haneummycinicus</name>
    <dbReference type="NCBI Taxonomy" id="3074435"/>
    <lineage>
        <taxon>Bacteria</taxon>
        <taxon>Bacillati</taxon>
        <taxon>Actinomycetota</taxon>
        <taxon>Actinomycetes</taxon>
        <taxon>Kitasatosporales</taxon>
        <taxon>Streptomycetaceae</taxon>
        <taxon>Streptomyces</taxon>
    </lineage>
</organism>
<dbReference type="PANTHER" id="PTHR30346">
    <property type="entry name" value="TRANSCRIPTIONAL DUAL REGULATOR HCAR-RELATED"/>
    <property type="match status" value="1"/>
</dbReference>
<dbReference type="Pfam" id="PF03466">
    <property type="entry name" value="LysR_substrate"/>
    <property type="match status" value="1"/>
</dbReference>
<dbReference type="EMBL" id="AP035768">
    <property type="protein sequence ID" value="BFO19020.1"/>
    <property type="molecule type" value="Genomic_DNA"/>
</dbReference>
<sequence>MLRVTGFPVAISVLLAPMAARLKERHPRLSVRIAEAEVTRSFDLLFEGAVDLAVVESTPANPPLSDSRFDQQPLLDDPFDLVVPAGHPLAGPGRIDLAEAAREPWIVPVADSPAGRMCWPRAARPASPRTSSTTPATGTSPPSSSPTASASP</sequence>
<evidence type="ECO:0000256" key="5">
    <source>
        <dbReference type="SAM" id="MobiDB-lite"/>
    </source>
</evidence>
<keyword evidence="4" id="KW-0804">Transcription</keyword>
<dbReference type="GO" id="GO:0003700">
    <property type="term" value="F:DNA-binding transcription factor activity"/>
    <property type="evidence" value="ECO:0007669"/>
    <property type="project" value="TreeGrafter"/>
</dbReference>
<feature type="domain" description="LysR substrate-binding" evidence="6">
    <location>
        <begin position="2"/>
        <end position="120"/>
    </location>
</feature>
<evidence type="ECO:0000256" key="4">
    <source>
        <dbReference type="ARBA" id="ARBA00023163"/>
    </source>
</evidence>
<feature type="region of interest" description="Disordered" evidence="5">
    <location>
        <begin position="116"/>
        <end position="152"/>
    </location>
</feature>
<dbReference type="GO" id="GO:0003677">
    <property type="term" value="F:DNA binding"/>
    <property type="evidence" value="ECO:0007669"/>
    <property type="project" value="UniProtKB-KW"/>
</dbReference>
<dbReference type="InterPro" id="IPR005119">
    <property type="entry name" value="LysR_subst-bd"/>
</dbReference>
<keyword evidence="2" id="KW-0805">Transcription regulation</keyword>
<dbReference type="SUPFAM" id="SSF53850">
    <property type="entry name" value="Periplasmic binding protein-like II"/>
    <property type="match status" value="1"/>
</dbReference>
<proteinExistence type="inferred from homology"/>
<evidence type="ECO:0000256" key="3">
    <source>
        <dbReference type="ARBA" id="ARBA00023125"/>
    </source>
</evidence>
<evidence type="ECO:0000256" key="2">
    <source>
        <dbReference type="ARBA" id="ARBA00023015"/>
    </source>
</evidence>
<reference evidence="7" key="1">
    <citation type="submission" date="2024-06" db="EMBL/GenBank/DDBJ databases">
        <authorList>
            <consortium name="consrtm"/>
            <person name="Uemura M."/>
            <person name="Terahara T."/>
        </authorList>
    </citation>
    <scope>NUCLEOTIDE SEQUENCE</scope>
    <source>
        <strain evidence="7">KM77-8</strain>
    </source>
</reference>
<protein>
    <recommendedName>
        <fullName evidence="6">LysR substrate-binding domain-containing protein</fullName>
    </recommendedName>
</protein>
<reference evidence="7" key="2">
    <citation type="submission" date="2024-07" db="EMBL/GenBank/DDBJ databases">
        <title>Streptomyces haneummycinica sp. nov., a new antibiotic-producing actinobacterium isolated from marine sediment.</title>
        <authorList>
            <person name="Uemura M."/>
            <person name="Hamada M."/>
            <person name="Hirano S."/>
            <person name="Kobayashi K."/>
            <person name="Ohshiro T."/>
            <person name="Kobayashi T."/>
            <person name="Terahara T."/>
        </authorList>
    </citation>
    <scope>NUCLEOTIDE SEQUENCE</scope>
    <source>
        <strain evidence="7">KM77-8</strain>
    </source>
</reference>
<accession>A0AAT9HNM8</accession>
<keyword evidence="3" id="KW-0238">DNA-binding</keyword>
<dbReference type="GO" id="GO:0032993">
    <property type="term" value="C:protein-DNA complex"/>
    <property type="evidence" value="ECO:0007669"/>
    <property type="project" value="TreeGrafter"/>
</dbReference>
<name>A0AAT9HNM8_9ACTN</name>
<comment type="similarity">
    <text evidence="1">Belongs to the LysR transcriptional regulatory family.</text>
</comment>
<evidence type="ECO:0000313" key="7">
    <source>
        <dbReference type="EMBL" id="BFO19020.1"/>
    </source>
</evidence>
<dbReference type="AlphaFoldDB" id="A0AAT9HNM8"/>